<dbReference type="KEGG" id="nmk:CHR53_22520"/>
<dbReference type="Pfam" id="PF08958">
    <property type="entry name" value="DUF1871"/>
    <property type="match status" value="1"/>
</dbReference>
<accession>A0A3T0I377</accession>
<evidence type="ECO:0000313" key="1">
    <source>
        <dbReference type="EMBL" id="AZU63799.1"/>
    </source>
</evidence>
<dbReference type="InterPro" id="IPR023162">
    <property type="entry name" value="Apc36109-like_dom_sf"/>
</dbReference>
<dbReference type="Gene3D" id="1.10.340.20">
    <property type="entry name" value="Apc36109-like domain"/>
    <property type="match status" value="1"/>
</dbReference>
<evidence type="ECO:0000313" key="2">
    <source>
        <dbReference type="Proteomes" id="UP000282892"/>
    </source>
</evidence>
<organism evidence="1 2">
    <name type="scientific">Neobacillus mesonae</name>
    <dbReference type="NCBI Taxonomy" id="1193713"/>
    <lineage>
        <taxon>Bacteria</taxon>
        <taxon>Bacillati</taxon>
        <taxon>Bacillota</taxon>
        <taxon>Bacilli</taxon>
        <taxon>Bacillales</taxon>
        <taxon>Bacillaceae</taxon>
        <taxon>Neobacillus</taxon>
    </lineage>
</organism>
<dbReference type="Proteomes" id="UP000282892">
    <property type="component" value="Chromosome"/>
</dbReference>
<keyword evidence="2" id="KW-1185">Reference proteome</keyword>
<gene>
    <name evidence="1" type="ORF">CHR53_22520</name>
</gene>
<name>A0A3T0I377_9BACI</name>
<dbReference type="EMBL" id="CP022572">
    <property type="protein sequence ID" value="AZU63799.1"/>
    <property type="molecule type" value="Genomic_DNA"/>
</dbReference>
<dbReference type="InterPro" id="IPR015053">
    <property type="entry name" value="DUF1871"/>
</dbReference>
<dbReference type="OrthoDB" id="2353632at2"/>
<dbReference type="SUPFAM" id="SSF116922">
    <property type="entry name" value="YugE-like"/>
    <property type="match status" value="1"/>
</dbReference>
<protein>
    <submittedName>
        <fullName evidence="1">DUF1871 domain-containing protein</fullName>
    </submittedName>
</protein>
<reference evidence="1 2" key="1">
    <citation type="submission" date="2017-07" db="EMBL/GenBank/DDBJ databases">
        <title>The complete genome sequence of Bacillus mesonae strain H20-5, an efficient strain improving plant abiotic stress resistance.</title>
        <authorList>
            <person name="Kim S.Y."/>
            <person name="Song H."/>
            <person name="Sang M.K."/>
            <person name="Weon H.-Y."/>
            <person name="Song J."/>
        </authorList>
    </citation>
    <scope>NUCLEOTIDE SEQUENCE [LARGE SCALE GENOMIC DNA]</scope>
    <source>
        <strain evidence="1 2">H20-5</strain>
    </source>
</reference>
<dbReference type="AlphaFoldDB" id="A0A3T0I377"/>
<dbReference type="RefSeq" id="WP_066386687.1">
    <property type="nucleotide sequence ID" value="NZ_CP022572.1"/>
</dbReference>
<proteinExistence type="predicted"/>
<sequence length="88" mass="10312">MRKEVQTNLKLVDLLTEWNPFQLDNESYETEIADCIQAVHMYEHPLTLAKKIQSIYEFSFEKIIPLESCMEIAVELLKVMEDQDSCSI</sequence>